<dbReference type="Pfam" id="PF00046">
    <property type="entry name" value="Homeodomain"/>
    <property type="match status" value="1"/>
</dbReference>
<feature type="compositionally biased region" description="Polar residues" evidence="13">
    <location>
        <begin position="172"/>
        <end position="188"/>
    </location>
</feature>
<evidence type="ECO:0000256" key="13">
    <source>
        <dbReference type="SAM" id="MobiDB-lite"/>
    </source>
</evidence>
<feature type="compositionally biased region" description="Polar residues" evidence="13">
    <location>
        <begin position="526"/>
        <end position="536"/>
    </location>
</feature>
<dbReference type="PROSITE" id="PS51042">
    <property type="entry name" value="CUT"/>
    <property type="match status" value="2"/>
</dbReference>
<evidence type="ECO:0000313" key="16">
    <source>
        <dbReference type="EMBL" id="CAL5135678.1"/>
    </source>
</evidence>
<dbReference type="InterPro" id="IPR009057">
    <property type="entry name" value="Homeodomain-like_sf"/>
</dbReference>
<dbReference type="PANTHER" id="PTHR14043:SF2">
    <property type="entry name" value="HOMEOBOX PROTEIN CUT"/>
    <property type="match status" value="1"/>
</dbReference>
<dbReference type="SMART" id="SM00389">
    <property type="entry name" value="HOX"/>
    <property type="match status" value="1"/>
</dbReference>
<evidence type="ECO:0000256" key="1">
    <source>
        <dbReference type="ARBA" id="ARBA00004123"/>
    </source>
</evidence>
<comment type="caution">
    <text evidence="16">The sequence shown here is derived from an EMBL/GenBank/DDBJ whole genome shotgun (WGS) entry which is preliminary data.</text>
</comment>
<feature type="region of interest" description="Disordered" evidence="13">
    <location>
        <begin position="931"/>
        <end position="961"/>
    </location>
</feature>
<feature type="region of interest" description="Disordered" evidence="13">
    <location>
        <begin position="489"/>
        <end position="550"/>
    </location>
</feature>
<evidence type="ECO:0000256" key="4">
    <source>
        <dbReference type="ARBA" id="ARBA00023015"/>
    </source>
</evidence>
<evidence type="ECO:0000256" key="11">
    <source>
        <dbReference type="RuleBase" id="RU000682"/>
    </source>
</evidence>
<protein>
    <recommendedName>
        <fullName evidence="12">DNA-binding protein SATB</fullName>
    </recommendedName>
    <alternativeName>
        <fullName evidence="12">Special AT-rich sequence-binding protein</fullName>
    </alternativeName>
</protein>
<evidence type="ECO:0000256" key="9">
    <source>
        <dbReference type="ARBA" id="ARBA00023242"/>
    </source>
</evidence>
<feature type="region of interest" description="Disordered" evidence="13">
    <location>
        <begin position="282"/>
        <end position="328"/>
    </location>
</feature>
<feature type="domain" description="CUT" evidence="15">
    <location>
        <begin position="393"/>
        <end position="480"/>
    </location>
</feature>
<dbReference type="AlphaFoldDB" id="A0AAV2TGT7"/>
<proteinExistence type="inferred from homology"/>
<feature type="domain" description="Homeobox" evidence="14">
    <location>
        <begin position="876"/>
        <end position="936"/>
    </location>
</feature>
<evidence type="ECO:0000256" key="8">
    <source>
        <dbReference type="ARBA" id="ARBA00023163"/>
    </source>
</evidence>
<sequence length="1027" mass="111768">MVSGTPEGNTQTSDHSAQSDSYLAFSIPRSARLNSSLKLTLKRTKRCSKKYKLLTTCHRKWGHMLRSTGFPPSLREREPISQLTPPRCSSAPGTTSFGSPLSCHLHAKVLTELQLQYSTLSGEVDGLKKQITDVQTAFTSFRDAILSLISSIASSQPNQSNKKKDTTAIPPVTSSDAMRTHLPTSSAHSHVHLMPSSGSTDELRSHHPQMSEHSATVEHSPVDSSGQILPPASKFGTGSPAKSTESSSVTNHDLSPAHMAPGRKVKQRVALESNVLTSKEDATQVQKTVIPTIPEENRTLRSSAASQNHENSASTSAPSLTEQSSVLPPVPPLLHALSFAADAKPADASVSGEDSSVLQPPGHERVVANSSGTRKPRKAPLPIEHPPIPPLTEEDINKLGELNTEEVAENVRTELRRSAISQRIFGAIVLGLSQGTVSELLGRPKPWSSLSSKGRESYIRMQLFLNNPEKTRELLASAAAQVSRQASTSPCGIRISSPHKTDAISDNSSGTNSTQVTQSEMERHITSTSDTNSQGGSSIGPDSRLLVLSPSGAGTFETGLPQPLISEKTPPIALAADLRPVVLSPSASYNTPPRNNAHDNSDHAEENVVRVSKMEEAECHPTNITVHEKLNKNPPMEKLMSMVEKVKEFDTAGVRSRVKKELRKHNISQRLFADVVLDMSQASFSDLLNKPRPWAHLKPKARLAFMLLDLWLKDANRVSSLKTHQNYVQSCVDDQSEPPFSSESAVCPHNVQPDPTPPAKFDGILPLALQHPQTEDDVNGVSLQSSEPADMVINSGRSSDFFNSHETIGSGLTNMPTFTVSESLNFSQYPPPQQPTNLGNGVKTRMKATRNLRSSDPMTGMVGNVIPPVHNFHPISPVLRSRSIFTEAQKSILFDAFARDPYPTSVKLRALSSELNLPHKTVLNWFQNHRIRSRGPSLPPKRLRSNSNVKRRSSDTASVTVLPSSVSETSFSVYFQPTVPDQQEQTKATSIASDPDNQLPQQNRRKRLHPVRLSLPSSDPADSSLVP</sequence>
<reference evidence="16" key="1">
    <citation type="submission" date="2024-06" db="EMBL/GenBank/DDBJ databases">
        <authorList>
            <person name="Liu X."/>
            <person name="Lenzi L."/>
            <person name="Haldenby T S."/>
            <person name="Uol C."/>
        </authorList>
    </citation>
    <scope>NUCLEOTIDE SEQUENCE</scope>
</reference>
<evidence type="ECO:0000259" key="15">
    <source>
        <dbReference type="PROSITE" id="PS51042"/>
    </source>
</evidence>
<feature type="compositionally biased region" description="Polar residues" evidence="13">
    <location>
        <begin position="979"/>
        <end position="1002"/>
    </location>
</feature>
<dbReference type="GO" id="GO:0005634">
    <property type="term" value="C:nucleus"/>
    <property type="evidence" value="ECO:0007669"/>
    <property type="project" value="UniProtKB-SubCell"/>
</dbReference>
<dbReference type="SUPFAM" id="SSF47413">
    <property type="entry name" value="lambda repressor-like DNA-binding domains"/>
    <property type="match status" value="2"/>
</dbReference>
<evidence type="ECO:0000256" key="3">
    <source>
        <dbReference type="ARBA" id="ARBA00022737"/>
    </source>
</evidence>
<dbReference type="InterPro" id="IPR001356">
    <property type="entry name" value="HD"/>
</dbReference>
<keyword evidence="5" id="KW-0175">Coiled coil</keyword>
<keyword evidence="7 10" id="KW-0371">Homeobox</keyword>
<dbReference type="GO" id="GO:0000977">
    <property type="term" value="F:RNA polymerase II transcription regulatory region sequence-specific DNA binding"/>
    <property type="evidence" value="ECO:0007669"/>
    <property type="project" value="TreeGrafter"/>
</dbReference>
<keyword evidence="6 10" id="KW-0238">DNA-binding</keyword>
<evidence type="ECO:0000313" key="17">
    <source>
        <dbReference type="Proteomes" id="UP001497525"/>
    </source>
</evidence>
<feature type="region of interest" description="Disordered" evidence="13">
    <location>
        <begin position="979"/>
        <end position="1027"/>
    </location>
</feature>
<comment type="subcellular location">
    <subcellularLocation>
        <location evidence="1 10 11">Nucleus</location>
    </subcellularLocation>
</comment>
<evidence type="ECO:0000256" key="10">
    <source>
        <dbReference type="PROSITE-ProRule" id="PRU00108"/>
    </source>
</evidence>
<feature type="region of interest" description="Disordered" evidence="13">
    <location>
        <begin position="68"/>
        <end position="92"/>
    </location>
</feature>
<comment type="similarity">
    <text evidence="2 12">Belongs to the CUT homeobox family.</text>
</comment>
<organism evidence="16 17">
    <name type="scientific">Calicophoron daubneyi</name>
    <name type="common">Rumen fluke</name>
    <name type="synonym">Paramphistomum daubneyi</name>
    <dbReference type="NCBI Taxonomy" id="300641"/>
    <lineage>
        <taxon>Eukaryota</taxon>
        <taxon>Metazoa</taxon>
        <taxon>Spiralia</taxon>
        <taxon>Lophotrochozoa</taxon>
        <taxon>Platyhelminthes</taxon>
        <taxon>Trematoda</taxon>
        <taxon>Digenea</taxon>
        <taxon>Plagiorchiida</taxon>
        <taxon>Pronocephalata</taxon>
        <taxon>Paramphistomoidea</taxon>
        <taxon>Paramphistomidae</taxon>
        <taxon>Calicophoron</taxon>
    </lineage>
</organism>
<dbReference type="SUPFAM" id="SSF46689">
    <property type="entry name" value="Homeodomain-like"/>
    <property type="match status" value="1"/>
</dbReference>
<feature type="region of interest" description="Disordered" evidence="13">
    <location>
        <begin position="155"/>
        <end position="264"/>
    </location>
</feature>
<keyword evidence="3" id="KW-0677">Repeat</keyword>
<dbReference type="Proteomes" id="UP001497525">
    <property type="component" value="Unassembled WGS sequence"/>
</dbReference>
<evidence type="ECO:0000256" key="6">
    <source>
        <dbReference type="ARBA" id="ARBA00023125"/>
    </source>
</evidence>
<dbReference type="Gene3D" id="1.10.260.40">
    <property type="entry name" value="lambda repressor-like DNA-binding domains"/>
    <property type="match status" value="2"/>
</dbReference>
<feature type="compositionally biased region" description="Polar residues" evidence="13">
    <location>
        <begin position="240"/>
        <end position="253"/>
    </location>
</feature>
<dbReference type="InterPro" id="IPR003350">
    <property type="entry name" value="CUT_dom"/>
</dbReference>
<dbReference type="PANTHER" id="PTHR14043">
    <property type="entry name" value="CCAAT DISPLACEMENT PROTEIN-RELATED"/>
    <property type="match status" value="1"/>
</dbReference>
<keyword evidence="8 12" id="KW-0804">Transcription</keyword>
<name>A0AAV2TGT7_CALDB</name>
<evidence type="ECO:0000256" key="5">
    <source>
        <dbReference type="ARBA" id="ARBA00023054"/>
    </source>
</evidence>
<gene>
    <name evidence="16" type="ORF">CDAUBV1_LOCUS9800</name>
</gene>
<dbReference type="InterPro" id="IPR010982">
    <property type="entry name" value="Lambda_DNA-bd_dom_sf"/>
</dbReference>
<feature type="domain" description="CUT" evidence="15">
    <location>
        <begin position="640"/>
        <end position="727"/>
    </location>
</feature>
<feature type="region of interest" description="Disordered" evidence="13">
    <location>
        <begin position="347"/>
        <end position="391"/>
    </location>
</feature>
<keyword evidence="9 10" id="KW-0539">Nucleus</keyword>
<evidence type="ECO:0000256" key="2">
    <source>
        <dbReference type="ARBA" id="ARBA00008190"/>
    </source>
</evidence>
<evidence type="ECO:0000256" key="12">
    <source>
        <dbReference type="RuleBase" id="RU361129"/>
    </source>
</evidence>
<dbReference type="SMART" id="SM01109">
    <property type="entry name" value="CUT"/>
    <property type="match status" value="2"/>
</dbReference>
<feature type="compositionally biased region" description="Low complexity" evidence="13">
    <location>
        <begin position="1013"/>
        <end position="1027"/>
    </location>
</feature>
<accession>A0AAV2TGT7</accession>
<feature type="DNA-binding region" description="Homeobox" evidence="10">
    <location>
        <begin position="878"/>
        <end position="937"/>
    </location>
</feature>
<dbReference type="Gene3D" id="1.10.10.60">
    <property type="entry name" value="Homeodomain-like"/>
    <property type="match status" value="1"/>
</dbReference>
<feature type="compositionally biased region" description="Polar residues" evidence="13">
    <location>
        <begin position="504"/>
        <end position="519"/>
    </location>
</feature>
<feature type="compositionally biased region" description="Polar residues" evidence="13">
    <location>
        <begin position="300"/>
        <end position="325"/>
    </location>
</feature>
<evidence type="ECO:0000256" key="7">
    <source>
        <dbReference type="ARBA" id="ARBA00023155"/>
    </source>
</evidence>
<dbReference type="Pfam" id="PF02376">
    <property type="entry name" value="CUT"/>
    <property type="match status" value="2"/>
</dbReference>
<dbReference type="CDD" id="cd00086">
    <property type="entry name" value="homeodomain"/>
    <property type="match status" value="1"/>
</dbReference>
<keyword evidence="4 12" id="KW-0805">Transcription regulation</keyword>
<dbReference type="PROSITE" id="PS50071">
    <property type="entry name" value="HOMEOBOX_2"/>
    <property type="match status" value="1"/>
</dbReference>
<evidence type="ECO:0000259" key="14">
    <source>
        <dbReference type="PROSITE" id="PS50071"/>
    </source>
</evidence>
<dbReference type="GO" id="GO:0000981">
    <property type="term" value="F:DNA-binding transcription factor activity, RNA polymerase II-specific"/>
    <property type="evidence" value="ECO:0007669"/>
    <property type="project" value="TreeGrafter"/>
</dbReference>
<dbReference type="EMBL" id="CAXLJL010000267">
    <property type="protein sequence ID" value="CAL5135678.1"/>
    <property type="molecule type" value="Genomic_DNA"/>
</dbReference>